<protein>
    <submittedName>
        <fullName evidence="2">Uncharacterized protein</fullName>
    </submittedName>
</protein>
<evidence type="ECO:0000313" key="2">
    <source>
        <dbReference type="EMBL" id="MVT71844.1"/>
    </source>
</evidence>
<evidence type="ECO:0000313" key="3">
    <source>
        <dbReference type="Proteomes" id="UP000449969"/>
    </source>
</evidence>
<name>A0A844T717_9BRAD</name>
<dbReference type="EMBL" id="WQNE01000001">
    <property type="protein sequence ID" value="MVT71844.1"/>
    <property type="molecule type" value="Genomic_DNA"/>
</dbReference>
<dbReference type="AlphaFoldDB" id="A0A844T717"/>
<dbReference type="Proteomes" id="UP000449969">
    <property type="component" value="Unassembled WGS sequence"/>
</dbReference>
<feature type="compositionally biased region" description="Gly residues" evidence="1">
    <location>
        <begin position="1"/>
        <end position="12"/>
    </location>
</feature>
<gene>
    <name evidence="2" type="ORF">GPL20_01735</name>
</gene>
<reference evidence="2 3" key="1">
    <citation type="submission" date="2019-12" db="EMBL/GenBank/DDBJ databases">
        <title>Draft genome sequences Bradyrhizobium cajani AMBPC1010, Bradyrhizobium pachyrhizi AMBPC1040 and Bradyrhizobium yuanmingense ALSPC3051, three plant growth promoting strains isolated from nodules of Cajanus cajan L. in Dominican Republic.</title>
        <authorList>
            <person name="Flores-Felix J.D."/>
            <person name="Araujo J."/>
            <person name="Diaz-Alcantara C."/>
            <person name="Gonzalez-Andres F."/>
            <person name="Velazquez E."/>
        </authorList>
    </citation>
    <scope>NUCLEOTIDE SEQUENCE [LARGE SCALE GENOMIC DNA]</scope>
    <source>
        <strain evidence="2 3">1010</strain>
    </source>
</reference>
<comment type="caution">
    <text evidence="2">The sequence shown here is derived from an EMBL/GenBank/DDBJ whole genome shotgun (WGS) entry which is preliminary data.</text>
</comment>
<keyword evidence="3" id="KW-1185">Reference proteome</keyword>
<proteinExistence type="predicted"/>
<feature type="region of interest" description="Disordered" evidence="1">
    <location>
        <begin position="1"/>
        <end position="69"/>
    </location>
</feature>
<evidence type="ECO:0000256" key="1">
    <source>
        <dbReference type="SAM" id="MobiDB-lite"/>
    </source>
</evidence>
<sequence length="175" mass="17349">MPSEGTGLGTGTDGLIPAPPSSVAPSGIPTRPAVDVEGRGDGAIVLAEQAVDEPPESPPPSNNAPGDAGFPEPVQFIMPCAGLSGEVPGVAISVDPNGMPTGRVDCGLSGDVASMPVGGCVPGIVVCAIAAAEANQSMLVASAAPRYIRTSRCDADLVVLVSFGECWSRMKIAPG</sequence>
<accession>A0A844T717</accession>
<organism evidence="2 3">
    <name type="scientific">Bradyrhizobium cajani</name>
    <dbReference type="NCBI Taxonomy" id="1928661"/>
    <lineage>
        <taxon>Bacteria</taxon>
        <taxon>Pseudomonadati</taxon>
        <taxon>Pseudomonadota</taxon>
        <taxon>Alphaproteobacteria</taxon>
        <taxon>Hyphomicrobiales</taxon>
        <taxon>Nitrobacteraceae</taxon>
        <taxon>Bradyrhizobium</taxon>
    </lineage>
</organism>